<dbReference type="OrthoDB" id="6247875at2759"/>
<feature type="domain" description="HMG box" evidence="4">
    <location>
        <begin position="16"/>
        <end position="84"/>
    </location>
</feature>
<evidence type="ECO:0000313" key="6">
    <source>
        <dbReference type="Proteomes" id="UP000717996"/>
    </source>
</evidence>
<dbReference type="Pfam" id="PF00505">
    <property type="entry name" value="HMG_box"/>
    <property type="match status" value="1"/>
</dbReference>
<dbReference type="InterPro" id="IPR009071">
    <property type="entry name" value="HMG_box_dom"/>
</dbReference>
<keyword evidence="2" id="KW-0804">Transcription</keyword>
<dbReference type="GO" id="GO:0030154">
    <property type="term" value="P:cell differentiation"/>
    <property type="evidence" value="ECO:0007669"/>
    <property type="project" value="TreeGrafter"/>
</dbReference>
<comment type="caution">
    <text evidence="5">The sequence shown here is derived from an EMBL/GenBank/DDBJ whole genome shotgun (WGS) entry which is preliminary data.</text>
</comment>
<keyword evidence="1 3" id="KW-0238">DNA-binding</keyword>
<evidence type="ECO:0000313" key="5">
    <source>
        <dbReference type="EMBL" id="KAG1547097.1"/>
    </source>
</evidence>
<evidence type="ECO:0000256" key="3">
    <source>
        <dbReference type="PROSITE-ProRule" id="PRU00267"/>
    </source>
</evidence>
<dbReference type="GO" id="GO:0001228">
    <property type="term" value="F:DNA-binding transcription activator activity, RNA polymerase II-specific"/>
    <property type="evidence" value="ECO:0007669"/>
    <property type="project" value="TreeGrafter"/>
</dbReference>
<sequence length="298" mass="34520">MAKSAKKAKKIEKASIPRPLNCFLFYRLEKQKEILAQCPGANHRDISKIIAKWWKDATEEEKEPFREQARILKEEHYRMHPTYKYQPKKRNAPKRPYRHRGQLETFTSSSVENKKFMETIYDHTQYSEPTYIQSSTMMLTKDGTSKTEENLHHSVYLREDTPHLFNSPSTLGDHHVSFELGSPSTLNTPISFEVCNSFDSTPLSPADYILFNSIYTENSSTVSVDLEDTSPIEQQSFISPYIVQDTENCFLPTSSMLLNTLNMQDSFTQPMSCFDSENMNTAGQYINETFVNTYFMQT</sequence>
<dbReference type="EMBL" id="JAANIT010000500">
    <property type="protein sequence ID" value="KAG1547097.1"/>
    <property type="molecule type" value="Genomic_DNA"/>
</dbReference>
<keyword evidence="3" id="KW-0539">Nucleus</keyword>
<dbReference type="InterPro" id="IPR050140">
    <property type="entry name" value="SRY-related_HMG-box_TF-like"/>
</dbReference>
<dbReference type="PROSITE" id="PS50118">
    <property type="entry name" value="HMG_BOX_2"/>
    <property type="match status" value="1"/>
</dbReference>
<dbReference type="Gene3D" id="1.10.30.10">
    <property type="entry name" value="High mobility group box domain"/>
    <property type="match status" value="1"/>
</dbReference>
<evidence type="ECO:0000259" key="4">
    <source>
        <dbReference type="PROSITE" id="PS50118"/>
    </source>
</evidence>
<evidence type="ECO:0000256" key="1">
    <source>
        <dbReference type="ARBA" id="ARBA00023125"/>
    </source>
</evidence>
<feature type="DNA-binding region" description="HMG box" evidence="3">
    <location>
        <begin position="16"/>
        <end position="84"/>
    </location>
</feature>
<evidence type="ECO:0000256" key="2">
    <source>
        <dbReference type="ARBA" id="ARBA00023163"/>
    </source>
</evidence>
<dbReference type="AlphaFoldDB" id="A0A9P6YG76"/>
<dbReference type="Proteomes" id="UP000717996">
    <property type="component" value="Unassembled WGS sequence"/>
</dbReference>
<dbReference type="InterPro" id="IPR036910">
    <property type="entry name" value="HMG_box_dom_sf"/>
</dbReference>
<name>A0A9P6YG76_RHIOR</name>
<dbReference type="PANTHER" id="PTHR10270:SF161">
    <property type="entry name" value="SEX-DETERMINING REGION Y PROTEIN"/>
    <property type="match status" value="1"/>
</dbReference>
<organism evidence="5 6">
    <name type="scientific">Rhizopus oryzae</name>
    <name type="common">Mucormycosis agent</name>
    <name type="synonym">Rhizopus arrhizus var. delemar</name>
    <dbReference type="NCBI Taxonomy" id="64495"/>
    <lineage>
        <taxon>Eukaryota</taxon>
        <taxon>Fungi</taxon>
        <taxon>Fungi incertae sedis</taxon>
        <taxon>Mucoromycota</taxon>
        <taxon>Mucoromycotina</taxon>
        <taxon>Mucoromycetes</taxon>
        <taxon>Mucorales</taxon>
        <taxon>Mucorineae</taxon>
        <taxon>Rhizopodaceae</taxon>
        <taxon>Rhizopus</taxon>
    </lineage>
</organism>
<dbReference type="CDD" id="cd01389">
    <property type="entry name" value="HMG-box_ROX1-like"/>
    <property type="match status" value="1"/>
</dbReference>
<dbReference type="PANTHER" id="PTHR10270">
    <property type="entry name" value="SOX TRANSCRIPTION FACTOR"/>
    <property type="match status" value="1"/>
</dbReference>
<protein>
    <recommendedName>
        <fullName evidence="4">HMG box domain-containing protein</fullName>
    </recommendedName>
</protein>
<dbReference type="SMART" id="SM00398">
    <property type="entry name" value="HMG"/>
    <property type="match status" value="1"/>
</dbReference>
<dbReference type="GO" id="GO:0000978">
    <property type="term" value="F:RNA polymerase II cis-regulatory region sequence-specific DNA binding"/>
    <property type="evidence" value="ECO:0007669"/>
    <property type="project" value="TreeGrafter"/>
</dbReference>
<accession>A0A9P6YG76</accession>
<reference evidence="5" key="1">
    <citation type="journal article" date="2020" name="Microb. Genom.">
        <title>Genetic diversity of clinical and environmental Mucorales isolates obtained from an investigation of mucormycosis cases among solid organ transplant recipients.</title>
        <authorList>
            <person name="Nguyen M.H."/>
            <person name="Kaul D."/>
            <person name="Muto C."/>
            <person name="Cheng S.J."/>
            <person name="Richter R.A."/>
            <person name="Bruno V.M."/>
            <person name="Liu G."/>
            <person name="Beyhan S."/>
            <person name="Sundermann A.J."/>
            <person name="Mounaud S."/>
            <person name="Pasculle A.W."/>
            <person name="Nierman W.C."/>
            <person name="Driscoll E."/>
            <person name="Cumbie R."/>
            <person name="Clancy C.J."/>
            <person name="Dupont C.L."/>
        </authorList>
    </citation>
    <scope>NUCLEOTIDE SEQUENCE</scope>
    <source>
        <strain evidence="5">GL16</strain>
    </source>
</reference>
<gene>
    <name evidence="5" type="ORF">G6F51_004474</name>
</gene>
<proteinExistence type="predicted"/>
<dbReference type="GO" id="GO:0005634">
    <property type="term" value="C:nucleus"/>
    <property type="evidence" value="ECO:0007669"/>
    <property type="project" value="UniProtKB-UniRule"/>
</dbReference>
<dbReference type="OMA" id="HHYLSPH"/>
<dbReference type="SUPFAM" id="SSF47095">
    <property type="entry name" value="HMG-box"/>
    <property type="match status" value="1"/>
</dbReference>